<dbReference type="Gene3D" id="3.40.50.2300">
    <property type="match status" value="1"/>
</dbReference>
<dbReference type="InterPro" id="IPR001789">
    <property type="entry name" value="Sig_transdc_resp-reg_receiver"/>
</dbReference>
<dbReference type="SUPFAM" id="SSF52172">
    <property type="entry name" value="CheY-like"/>
    <property type="match status" value="1"/>
</dbReference>
<sequence length="141" mass="15393">MQIGVDTQRAVENKRVFVLDCDDVTSTALQFMLADEMETHLFTTAAEALAKAKTAPPELVLLGLATLEAEGEAVVTQLREAVEDVRILVVCFDADEPLVKRALELGAVSTLLRPLKVENVRRKVDAQIGRRAALSIPVVVR</sequence>
<evidence type="ECO:0000313" key="3">
    <source>
        <dbReference type="EMBL" id="GAA5171908.1"/>
    </source>
</evidence>
<dbReference type="InterPro" id="IPR011006">
    <property type="entry name" value="CheY-like_superfamily"/>
</dbReference>
<dbReference type="Pfam" id="PF00072">
    <property type="entry name" value="Response_reg"/>
    <property type="match status" value="1"/>
</dbReference>
<gene>
    <name evidence="3" type="ORF">GCM10025770_37280</name>
</gene>
<dbReference type="PROSITE" id="PS50110">
    <property type="entry name" value="RESPONSE_REGULATORY"/>
    <property type="match status" value="1"/>
</dbReference>
<dbReference type="EMBL" id="BAABLD010000017">
    <property type="protein sequence ID" value="GAA5171908.1"/>
    <property type="molecule type" value="Genomic_DNA"/>
</dbReference>
<feature type="domain" description="Response regulatory" evidence="2">
    <location>
        <begin position="15"/>
        <end position="128"/>
    </location>
</feature>
<accession>A0ABP9R5X0</accession>
<evidence type="ECO:0000259" key="2">
    <source>
        <dbReference type="PROSITE" id="PS50110"/>
    </source>
</evidence>
<comment type="caution">
    <text evidence="1">Lacks conserved residue(s) required for the propagation of feature annotation.</text>
</comment>
<reference evidence="4" key="1">
    <citation type="journal article" date="2019" name="Int. J. Syst. Evol. Microbiol.">
        <title>The Global Catalogue of Microorganisms (GCM) 10K type strain sequencing project: providing services to taxonomists for standard genome sequencing and annotation.</title>
        <authorList>
            <consortium name="The Broad Institute Genomics Platform"/>
            <consortium name="The Broad Institute Genome Sequencing Center for Infectious Disease"/>
            <person name="Wu L."/>
            <person name="Ma J."/>
        </authorList>
    </citation>
    <scope>NUCLEOTIDE SEQUENCE [LARGE SCALE GENOMIC DNA]</scope>
    <source>
        <strain evidence="4">JCM 18715</strain>
    </source>
</reference>
<comment type="caution">
    <text evidence="3">The sequence shown here is derived from an EMBL/GenBank/DDBJ whole genome shotgun (WGS) entry which is preliminary data.</text>
</comment>
<organism evidence="3 4">
    <name type="scientific">Viridibacterium curvum</name>
    <dbReference type="NCBI Taxonomy" id="1101404"/>
    <lineage>
        <taxon>Bacteria</taxon>
        <taxon>Pseudomonadati</taxon>
        <taxon>Pseudomonadota</taxon>
        <taxon>Betaproteobacteria</taxon>
        <taxon>Rhodocyclales</taxon>
        <taxon>Rhodocyclaceae</taxon>
        <taxon>Viridibacterium</taxon>
    </lineage>
</organism>
<proteinExistence type="predicted"/>
<protein>
    <recommendedName>
        <fullName evidence="2">Response regulatory domain-containing protein</fullName>
    </recommendedName>
</protein>
<keyword evidence="4" id="KW-1185">Reference proteome</keyword>
<evidence type="ECO:0000256" key="1">
    <source>
        <dbReference type="PROSITE-ProRule" id="PRU00169"/>
    </source>
</evidence>
<name>A0ABP9R5X0_9RHOO</name>
<evidence type="ECO:0000313" key="4">
    <source>
        <dbReference type="Proteomes" id="UP001500547"/>
    </source>
</evidence>
<dbReference type="Proteomes" id="UP001500547">
    <property type="component" value="Unassembled WGS sequence"/>
</dbReference>